<comment type="caution">
    <text evidence="1">The sequence shown here is derived from an EMBL/GenBank/DDBJ whole genome shotgun (WGS) entry which is preliminary data.</text>
</comment>
<protein>
    <submittedName>
        <fullName evidence="1">Uncharacterized protein</fullName>
    </submittedName>
</protein>
<evidence type="ECO:0000313" key="1">
    <source>
        <dbReference type="EMBL" id="KDN52332.1"/>
    </source>
</evidence>
<dbReference type="HOGENOM" id="CLU_2028328_0_0_1"/>
<proteinExistence type="predicted"/>
<dbReference type="Proteomes" id="UP000027361">
    <property type="component" value="Unassembled WGS sequence"/>
</dbReference>
<accession>A0A066WEI5</accession>
<name>A0A066WEI5_TILAU</name>
<dbReference type="InParanoid" id="A0A066WEI5"/>
<evidence type="ECO:0000313" key="2">
    <source>
        <dbReference type="Proteomes" id="UP000027361"/>
    </source>
</evidence>
<sequence length="122" mass="13953">MEGACRGVLRAMYVRLYPRPDRIDLGAQIRRPRNKRIRSLCSFAKWEQAGTWTSTLSPSGHQVLSSQLQPHRRSLDLLLGAQIAVYSHVAPVVYIAKHDSCFNKHCSPLPARRPMKRERVSF</sequence>
<dbReference type="RefSeq" id="XP_013245185.1">
    <property type="nucleotide sequence ID" value="XM_013389731.1"/>
</dbReference>
<dbReference type="AlphaFoldDB" id="A0A066WEI5"/>
<dbReference type="EMBL" id="JMSN01000011">
    <property type="protein sequence ID" value="KDN52332.1"/>
    <property type="molecule type" value="Genomic_DNA"/>
</dbReference>
<dbReference type="GeneID" id="25263829"/>
<gene>
    <name evidence="1" type="ORF">K437DRAFT_254314</name>
</gene>
<reference evidence="1 2" key="1">
    <citation type="submission" date="2014-05" db="EMBL/GenBank/DDBJ databases">
        <title>Draft genome sequence of a rare smut relative, Tilletiaria anomala UBC 951.</title>
        <authorList>
            <consortium name="DOE Joint Genome Institute"/>
            <person name="Toome M."/>
            <person name="Kuo A."/>
            <person name="Henrissat B."/>
            <person name="Lipzen A."/>
            <person name="Tritt A."/>
            <person name="Yoshinaga Y."/>
            <person name="Zane M."/>
            <person name="Barry K."/>
            <person name="Grigoriev I.V."/>
            <person name="Spatafora J.W."/>
            <person name="Aimea M.C."/>
        </authorList>
    </citation>
    <scope>NUCLEOTIDE SEQUENCE [LARGE SCALE GENOMIC DNA]</scope>
    <source>
        <strain evidence="1 2">UBC 951</strain>
    </source>
</reference>
<organism evidence="1 2">
    <name type="scientific">Tilletiaria anomala (strain ATCC 24038 / CBS 436.72 / UBC 951)</name>
    <dbReference type="NCBI Taxonomy" id="1037660"/>
    <lineage>
        <taxon>Eukaryota</taxon>
        <taxon>Fungi</taxon>
        <taxon>Dikarya</taxon>
        <taxon>Basidiomycota</taxon>
        <taxon>Ustilaginomycotina</taxon>
        <taxon>Exobasidiomycetes</taxon>
        <taxon>Georgefischeriales</taxon>
        <taxon>Tilletiariaceae</taxon>
        <taxon>Tilletiaria</taxon>
    </lineage>
</organism>
<keyword evidence="2" id="KW-1185">Reference proteome</keyword>